<keyword evidence="1" id="KW-1133">Transmembrane helix</keyword>
<feature type="transmembrane region" description="Helical" evidence="1">
    <location>
        <begin position="107"/>
        <end position="128"/>
    </location>
</feature>
<feature type="transmembrane region" description="Helical" evidence="1">
    <location>
        <begin position="61"/>
        <end position="81"/>
    </location>
</feature>
<feature type="transmembrane region" description="Helical" evidence="1">
    <location>
        <begin position="12"/>
        <end position="41"/>
    </location>
</feature>
<feature type="transmembrane region" description="Helical" evidence="1">
    <location>
        <begin position="148"/>
        <end position="169"/>
    </location>
</feature>
<evidence type="ECO:0000256" key="1">
    <source>
        <dbReference type="SAM" id="Phobius"/>
    </source>
</evidence>
<sequence length="240" mass="27409">MFSSVEVVAAQCTFALAVTVFVWKTLGVSWVPIIGPAMIAIFSGERPQYPRRAEDEDFWNFAYLCMYGILGSLAQWGGIVLSRANRSDFIKSQEIDNRYQEPAAMPFALRCWAAIYAVFHIIIGSHHLLWSTNKNHGKLELWRYNLPFIYELTGLAALGLCFHAYCILLEACNARMNLRDVCSRKTVMDCCTILTFVSFFAFLMANMIGVKTTYESERIWWICTMYPVPLALCVGTIYRK</sequence>
<keyword evidence="1" id="KW-0812">Transmembrane</keyword>
<evidence type="ECO:0000313" key="2">
    <source>
        <dbReference type="EMBL" id="CAJ1959725.1"/>
    </source>
</evidence>
<gene>
    <name evidence="2" type="ORF">CYCCA115_LOCUS18144</name>
</gene>
<dbReference type="Proteomes" id="UP001295423">
    <property type="component" value="Unassembled WGS sequence"/>
</dbReference>
<name>A0AAD2G1L7_9STRA</name>
<feature type="transmembrane region" description="Helical" evidence="1">
    <location>
        <begin position="219"/>
        <end position="238"/>
    </location>
</feature>
<organism evidence="2 3">
    <name type="scientific">Cylindrotheca closterium</name>
    <dbReference type="NCBI Taxonomy" id="2856"/>
    <lineage>
        <taxon>Eukaryota</taxon>
        <taxon>Sar</taxon>
        <taxon>Stramenopiles</taxon>
        <taxon>Ochrophyta</taxon>
        <taxon>Bacillariophyta</taxon>
        <taxon>Bacillariophyceae</taxon>
        <taxon>Bacillariophycidae</taxon>
        <taxon>Bacillariales</taxon>
        <taxon>Bacillariaceae</taxon>
        <taxon>Cylindrotheca</taxon>
    </lineage>
</organism>
<keyword evidence="1" id="KW-0472">Membrane</keyword>
<protein>
    <submittedName>
        <fullName evidence="2">Uncharacterized protein</fullName>
    </submittedName>
</protein>
<feature type="transmembrane region" description="Helical" evidence="1">
    <location>
        <begin position="190"/>
        <end position="207"/>
    </location>
</feature>
<comment type="caution">
    <text evidence="2">The sequence shown here is derived from an EMBL/GenBank/DDBJ whole genome shotgun (WGS) entry which is preliminary data.</text>
</comment>
<keyword evidence="3" id="KW-1185">Reference proteome</keyword>
<dbReference type="EMBL" id="CAKOGP040002014">
    <property type="protein sequence ID" value="CAJ1959725.1"/>
    <property type="molecule type" value="Genomic_DNA"/>
</dbReference>
<reference evidence="2" key="1">
    <citation type="submission" date="2023-08" db="EMBL/GenBank/DDBJ databases">
        <authorList>
            <person name="Audoor S."/>
            <person name="Bilcke G."/>
        </authorList>
    </citation>
    <scope>NUCLEOTIDE SEQUENCE</scope>
</reference>
<accession>A0AAD2G1L7</accession>
<dbReference type="AlphaFoldDB" id="A0AAD2G1L7"/>
<proteinExistence type="predicted"/>
<evidence type="ECO:0000313" key="3">
    <source>
        <dbReference type="Proteomes" id="UP001295423"/>
    </source>
</evidence>